<accession>A0ABQ0LZV3</accession>
<proteinExistence type="predicted"/>
<name>A0ABQ0LZV3_MYCCL</name>
<keyword evidence="3" id="KW-1185">Reference proteome</keyword>
<sequence>MQVAQPPDIGAEAAWGLRGGILDPPGSSMMLDESIVDGFGWSQNDEIGEEDMREVDSRLGVQSYAKTPSQ</sequence>
<dbReference type="Proteomes" id="UP000815677">
    <property type="component" value="Unassembled WGS sequence"/>
</dbReference>
<reference evidence="2" key="1">
    <citation type="submission" date="2014-09" db="EMBL/GenBank/DDBJ databases">
        <title>Genome sequence of the luminous mushroom Mycena chlorophos for searching fungal bioluminescence genes.</title>
        <authorList>
            <person name="Tanaka Y."/>
            <person name="Kasuga D."/>
            <person name="Oba Y."/>
            <person name="Hase S."/>
            <person name="Sato K."/>
            <person name="Oba Y."/>
            <person name="Sakakibara Y."/>
        </authorList>
    </citation>
    <scope>NUCLEOTIDE SEQUENCE</scope>
</reference>
<organism evidence="2 3">
    <name type="scientific">Mycena chlorophos</name>
    <name type="common">Agaric fungus</name>
    <name type="synonym">Agaricus chlorophos</name>
    <dbReference type="NCBI Taxonomy" id="658473"/>
    <lineage>
        <taxon>Eukaryota</taxon>
        <taxon>Fungi</taxon>
        <taxon>Dikarya</taxon>
        <taxon>Basidiomycota</taxon>
        <taxon>Agaricomycotina</taxon>
        <taxon>Agaricomycetes</taxon>
        <taxon>Agaricomycetidae</taxon>
        <taxon>Agaricales</taxon>
        <taxon>Marasmiineae</taxon>
        <taxon>Mycenaceae</taxon>
        <taxon>Mycena</taxon>
    </lineage>
</organism>
<evidence type="ECO:0000256" key="1">
    <source>
        <dbReference type="SAM" id="MobiDB-lite"/>
    </source>
</evidence>
<gene>
    <name evidence="2" type="ORF">MCHLO_13260</name>
</gene>
<protein>
    <submittedName>
        <fullName evidence="2">Uncharacterized protein</fullName>
    </submittedName>
</protein>
<feature type="region of interest" description="Disordered" evidence="1">
    <location>
        <begin position="51"/>
        <end position="70"/>
    </location>
</feature>
<evidence type="ECO:0000313" key="2">
    <source>
        <dbReference type="EMBL" id="GAT56631.1"/>
    </source>
</evidence>
<dbReference type="EMBL" id="DF849320">
    <property type="protein sequence ID" value="GAT56631.1"/>
    <property type="molecule type" value="Genomic_DNA"/>
</dbReference>
<evidence type="ECO:0000313" key="3">
    <source>
        <dbReference type="Proteomes" id="UP000815677"/>
    </source>
</evidence>